<dbReference type="AlphaFoldDB" id="A0A1F6CKR2"/>
<dbReference type="GO" id="GO:0008654">
    <property type="term" value="P:phospholipid biosynthetic process"/>
    <property type="evidence" value="ECO:0007669"/>
    <property type="project" value="InterPro"/>
</dbReference>
<dbReference type="GO" id="GO:0016020">
    <property type="term" value="C:membrane"/>
    <property type="evidence" value="ECO:0007669"/>
    <property type="project" value="InterPro"/>
</dbReference>
<evidence type="ECO:0000256" key="1">
    <source>
        <dbReference type="SAM" id="Phobius"/>
    </source>
</evidence>
<dbReference type="EMBL" id="MFKW01000063">
    <property type="protein sequence ID" value="OGG49829.1"/>
    <property type="molecule type" value="Genomic_DNA"/>
</dbReference>
<feature type="transmembrane region" description="Helical" evidence="1">
    <location>
        <begin position="48"/>
        <end position="67"/>
    </location>
</feature>
<dbReference type="Gene3D" id="1.20.120.1760">
    <property type="match status" value="1"/>
</dbReference>
<evidence type="ECO:0000313" key="2">
    <source>
        <dbReference type="EMBL" id="OGG49829.1"/>
    </source>
</evidence>
<evidence type="ECO:0000313" key="3">
    <source>
        <dbReference type="Proteomes" id="UP000176445"/>
    </source>
</evidence>
<comment type="caution">
    <text evidence="2">The sequence shown here is derived from an EMBL/GenBank/DDBJ whole genome shotgun (WGS) entry which is preliminary data.</text>
</comment>
<dbReference type="InterPro" id="IPR043130">
    <property type="entry name" value="CDP-OH_PTrfase_TM_dom"/>
</dbReference>
<sequence length="185" mass="20520">MSDMTKTPPTVRGVRAYMQREVLTLPNFITMMRICCVVGMFAEAKRPVLVLVLAFAAWLSDGVDGFVAKKFGSCTKLGARLDQYADWSFGVALLYTIFVAEHFTWYNAPLLLLIGGYLLLRMRYLAVETTEVAKLKTFVQFLGGVVILGGHAFETGLLLVIGYLIVGSSLPLMFKSLRSYGSQEK</sequence>
<gene>
    <name evidence="2" type="ORF">A2704_02680</name>
</gene>
<evidence type="ECO:0008006" key="4">
    <source>
        <dbReference type="Google" id="ProtNLM"/>
    </source>
</evidence>
<organism evidence="2 3">
    <name type="scientific">Candidatus Kaiserbacteria bacterium RIFCSPHIGHO2_01_FULL_54_36b</name>
    <dbReference type="NCBI Taxonomy" id="1798483"/>
    <lineage>
        <taxon>Bacteria</taxon>
        <taxon>Candidatus Kaiseribacteriota</taxon>
    </lineage>
</organism>
<name>A0A1F6CKR2_9BACT</name>
<protein>
    <recommendedName>
        <fullName evidence="4">CDP-alcohol phosphatidyltransferase</fullName>
    </recommendedName>
</protein>
<dbReference type="Pfam" id="PF01066">
    <property type="entry name" value="CDP-OH_P_transf"/>
    <property type="match status" value="1"/>
</dbReference>
<keyword evidence="1" id="KW-0812">Transmembrane</keyword>
<proteinExistence type="predicted"/>
<keyword evidence="1" id="KW-1133">Transmembrane helix</keyword>
<dbReference type="Proteomes" id="UP000176445">
    <property type="component" value="Unassembled WGS sequence"/>
</dbReference>
<feature type="transmembrane region" description="Helical" evidence="1">
    <location>
        <begin position="141"/>
        <end position="166"/>
    </location>
</feature>
<dbReference type="InterPro" id="IPR000462">
    <property type="entry name" value="CDP-OH_P_trans"/>
</dbReference>
<reference evidence="2 3" key="1">
    <citation type="journal article" date="2016" name="Nat. Commun.">
        <title>Thousands of microbial genomes shed light on interconnected biogeochemical processes in an aquifer system.</title>
        <authorList>
            <person name="Anantharaman K."/>
            <person name="Brown C.T."/>
            <person name="Hug L.A."/>
            <person name="Sharon I."/>
            <person name="Castelle C.J."/>
            <person name="Probst A.J."/>
            <person name="Thomas B.C."/>
            <person name="Singh A."/>
            <person name="Wilkins M.J."/>
            <person name="Karaoz U."/>
            <person name="Brodie E.L."/>
            <person name="Williams K.H."/>
            <person name="Hubbard S.S."/>
            <person name="Banfield J.F."/>
        </authorList>
    </citation>
    <scope>NUCLEOTIDE SEQUENCE [LARGE SCALE GENOMIC DNA]</scope>
</reference>
<keyword evidence="1" id="KW-0472">Membrane</keyword>
<accession>A0A1F6CKR2</accession>
<feature type="transmembrane region" description="Helical" evidence="1">
    <location>
        <begin position="104"/>
        <end position="120"/>
    </location>
</feature>
<dbReference type="GO" id="GO:0016780">
    <property type="term" value="F:phosphotransferase activity, for other substituted phosphate groups"/>
    <property type="evidence" value="ECO:0007669"/>
    <property type="project" value="InterPro"/>
</dbReference>